<feature type="binding site" evidence="12">
    <location>
        <position position="290"/>
    </location>
    <ligand>
        <name>K(+)</name>
        <dbReference type="ChEBI" id="CHEBI:29103"/>
    </ligand>
</feature>
<keyword evidence="5 12" id="KW-0479">Metal-binding</keyword>
<comment type="function">
    <text evidence="12">Catalyzes the phosphorylation of ribose at O-5 in a reaction requiring ATP and magnesium. The resulting D-ribose-5-phosphate can then be used either for sythesis of nucleotides, histidine, and tryptophan, or as a component of the pentose phosphate pathway.</text>
</comment>
<dbReference type="NCBIfam" id="TIGR02152">
    <property type="entry name" value="D_ribokin_bact"/>
    <property type="match status" value="1"/>
</dbReference>
<evidence type="ECO:0000256" key="11">
    <source>
        <dbReference type="ARBA" id="ARBA00023277"/>
    </source>
</evidence>
<evidence type="ECO:0000256" key="7">
    <source>
        <dbReference type="ARBA" id="ARBA00022777"/>
    </source>
</evidence>
<dbReference type="InterPro" id="IPR029056">
    <property type="entry name" value="Ribokinase-like"/>
</dbReference>
<evidence type="ECO:0000256" key="5">
    <source>
        <dbReference type="ARBA" id="ARBA00022723"/>
    </source>
</evidence>
<evidence type="ECO:0000256" key="10">
    <source>
        <dbReference type="ARBA" id="ARBA00022958"/>
    </source>
</evidence>
<dbReference type="EC" id="2.7.1.15" evidence="2 12"/>
<feature type="binding site" evidence="12">
    <location>
        <position position="281"/>
    </location>
    <ligand>
        <name>K(+)</name>
        <dbReference type="ChEBI" id="CHEBI:29103"/>
    </ligand>
</feature>
<accession>A0A916NKK0</accession>
<comment type="subcellular location">
    <subcellularLocation>
        <location evidence="12">Cytoplasm</location>
    </subcellularLocation>
</comment>
<keyword evidence="9 12" id="KW-0460">Magnesium</keyword>
<dbReference type="HAMAP" id="MF_01987">
    <property type="entry name" value="Ribokinase"/>
    <property type="match status" value="1"/>
</dbReference>
<dbReference type="GO" id="GO:0004747">
    <property type="term" value="F:ribokinase activity"/>
    <property type="evidence" value="ECO:0007669"/>
    <property type="project" value="UniProtKB-UniRule"/>
</dbReference>
<dbReference type="Pfam" id="PF00294">
    <property type="entry name" value="PfkB"/>
    <property type="match status" value="1"/>
</dbReference>
<dbReference type="InterPro" id="IPR011877">
    <property type="entry name" value="Ribokinase"/>
</dbReference>
<dbReference type="PANTHER" id="PTHR10584">
    <property type="entry name" value="SUGAR KINASE"/>
    <property type="match status" value="1"/>
</dbReference>
<evidence type="ECO:0000256" key="4">
    <source>
        <dbReference type="ARBA" id="ARBA00022679"/>
    </source>
</evidence>
<evidence type="ECO:0000256" key="12">
    <source>
        <dbReference type="HAMAP-Rule" id="MF_01987"/>
    </source>
</evidence>
<comment type="caution">
    <text evidence="14">The sequence shown here is derived from an EMBL/GenBank/DDBJ whole genome shotgun (WGS) entry which is preliminary data.</text>
</comment>
<feature type="domain" description="Carbohydrate kinase PfkB" evidence="13">
    <location>
        <begin position="3"/>
        <end position="292"/>
    </location>
</feature>
<feature type="binding site" evidence="12">
    <location>
        <position position="286"/>
    </location>
    <ligand>
        <name>K(+)</name>
        <dbReference type="ChEBI" id="CHEBI:29103"/>
    </ligand>
</feature>
<dbReference type="PRINTS" id="PR00990">
    <property type="entry name" value="RIBOKINASE"/>
</dbReference>
<comment type="catalytic activity">
    <reaction evidence="12">
        <text>D-ribose + ATP = D-ribose 5-phosphate + ADP + H(+)</text>
        <dbReference type="Rhea" id="RHEA:13697"/>
        <dbReference type="ChEBI" id="CHEBI:15378"/>
        <dbReference type="ChEBI" id="CHEBI:30616"/>
        <dbReference type="ChEBI" id="CHEBI:47013"/>
        <dbReference type="ChEBI" id="CHEBI:78346"/>
        <dbReference type="ChEBI" id="CHEBI:456216"/>
        <dbReference type="EC" id="2.7.1.15"/>
    </reaction>
</comment>
<comment type="subunit">
    <text evidence="12">Homodimer.</text>
</comment>
<dbReference type="GO" id="GO:0005524">
    <property type="term" value="F:ATP binding"/>
    <property type="evidence" value="ECO:0007669"/>
    <property type="project" value="UniProtKB-UniRule"/>
</dbReference>
<feature type="active site" description="Proton acceptor" evidence="12">
    <location>
        <position position="251"/>
    </location>
</feature>
<dbReference type="SUPFAM" id="SSF53613">
    <property type="entry name" value="Ribokinase-like"/>
    <property type="match status" value="1"/>
</dbReference>
<dbReference type="InterPro" id="IPR002173">
    <property type="entry name" value="Carboh/pur_kinase_PfkB_CS"/>
</dbReference>
<dbReference type="PROSITE" id="PS00584">
    <property type="entry name" value="PFKB_KINASES_2"/>
    <property type="match status" value="1"/>
</dbReference>
<comment type="similarity">
    <text evidence="12">Belongs to the carbohydrate kinase PfkB family. Ribokinase subfamily.</text>
</comment>
<feature type="binding site" evidence="12">
    <location>
        <position position="251"/>
    </location>
    <ligand>
        <name>substrate</name>
    </ligand>
</feature>
<dbReference type="GO" id="GO:0046872">
    <property type="term" value="F:metal ion binding"/>
    <property type="evidence" value="ECO:0007669"/>
    <property type="project" value="UniProtKB-KW"/>
</dbReference>
<feature type="binding site" evidence="12">
    <location>
        <begin position="12"/>
        <end position="14"/>
    </location>
    <ligand>
        <name>substrate</name>
    </ligand>
</feature>
<keyword evidence="10 12" id="KW-0630">Potassium</keyword>
<sequence length="297" mass="31557">MQKKILVIGSSNTDMVVRTDAFPQPGETVLGGTFLMNPGGKGANQAVAAARLGANVRFITKTGTDIFGQQAQEGFIKEGIDMAYLATTKEFASGVALITVNKNGENEIVVASGANMDLRAADLPDVVFENVTLVLIQLEIPMETVRYVLKKCKELGIKAVLNPAPAAKLDDEILDGLYLITPNETETQIITGTLPADENSRKKAAAYFLSKGVENVIITLGKAGVYLKNHESDQIIPSLPVQAVDSTAAGDVFNGALVTALSQDKNWVQACEYACQAAAISVTRLGAQSSAPYEHEL</sequence>
<dbReference type="PANTHER" id="PTHR10584:SF166">
    <property type="entry name" value="RIBOKINASE"/>
    <property type="match status" value="1"/>
</dbReference>
<evidence type="ECO:0000313" key="15">
    <source>
        <dbReference type="Proteomes" id="UP000680038"/>
    </source>
</evidence>
<organism evidence="14 15">
    <name type="scientific">Dyadobacter helix</name>
    <dbReference type="NCBI Taxonomy" id="2822344"/>
    <lineage>
        <taxon>Bacteria</taxon>
        <taxon>Pseudomonadati</taxon>
        <taxon>Bacteroidota</taxon>
        <taxon>Cytophagia</taxon>
        <taxon>Cytophagales</taxon>
        <taxon>Spirosomataceae</taxon>
        <taxon>Dyadobacter</taxon>
    </lineage>
</organism>
<protein>
    <recommendedName>
        <fullName evidence="3 12">Ribokinase</fullName>
        <shortName evidence="12">RK</shortName>
        <ecNumber evidence="2 12">2.7.1.15</ecNumber>
    </recommendedName>
</protein>
<evidence type="ECO:0000256" key="3">
    <source>
        <dbReference type="ARBA" id="ARBA00016943"/>
    </source>
</evidence>
<comment type="similarity">
    <text evidence="1">Belongs to the carbohydrate kinase pfkB family.</text>
</comment>
<reference evidence="14" key="1">
    <citation type="submission" date="2021-04" db="EMBL/GenBank/DDBJ databases">
        <authorList>
            <person name="Rodrigo-Torres L."/>
            <person name="Arahal R. D."/>
            <person name="Lucena T."/>
        </authorList>
    </citation>
    <scope>NUCLEOTIDE SEQUENCE</scope>
    <source>
        <strain evidence="14">CECT 9275</strain>
    </source>
</reference>
<evidence type="ECO:0000259" key="13">
    <source>
        <dbReference type="Pfam" id="PF00294"/>
    </source>
</evidence>
<dbReference type="CDD" id="cd01174">
    <property type="entry name" value="ribokinase"/>
    <property type="match status" value="1"/>
</dbReference>
<dbReference type="EMBL" id="CAJRAF010000001">
    <property type="protein sequence ID" value="CAG4995082.1"/>
    <property type="molecule type" value="Genomic_DNA"/>
</dbReference>
<feature type="binding site" evidence="12">
    <location>
        <begin position="250"/>
        <end position="251"/>
    </location>
    <ligand>
        <name>ATP</name>
        <dbReference type="ChEBI" id="CHEBI:30616"/>
    </ligand>
</feature>
<feature type="binding site" evidence="12">
    <location>
        <begin position="40"/>
        <end position="44"/>
    </location>
    <ligand>
        <name>substrate</name>
    </ligand>
</feature>
<keyword evidence="12" id="KW-0963">Cytoplasm</keyword>
<evidence type="ECO:0000256" key="1">
    <source>
        <dbReference type="ARBA" id="ARBA00005380"/>
    </source>
</evidence>
<comment type="cofactor">
    <cofactor evidence="12">
        <name>Mg(2+)</name>
        <dbReference type="ChEBI" id="CHEBI:18420"/>
    </cofactor>
    <text evidence="12">Requires a divalent cation, most likely magnesium in vivo, as an electrophilic catalyst to aid phosphoryl group transfer. It is the chelate of the metal and the nucleotide that is the actual substrate.</text>
</comment>
<dbReference type="Gene3D" id="3.40.1190.20">
    <property type="match status" value="1"/>
</dbReference>
<dbReference type="Proteomes" id="UP000680038">
    <property type="component" value="Unassembled WGS sequence"/>
</dbReference>
<feature type="binding site" evidence="12">
    <location>
        <position position="183"/>
    </location>
    <ligand>
        <name>ATP</name>
        <dbReference type="ChEBI" id="CHEBI:30616"/>
    </ligand>
</feature>
<dbReference type="GO" id="GO:0005829">
    <property type="term" value="C:cytosol"/>
    <property type="evidence" value="ECO:0007669"/>
    <property type="project" value="TreeGrafter"/>
</dbReference>
<keyword evidence="11 12" id="KW-0119">Carbohydrate metabolism</keyword>
<dbReference type="InterPro" id="IPR011611">
    <property type="entry name" value="PfkB_dom"/>
</dbReference>
<evidence type="ECO:0000256" key="6">
    <source>
        <dbReference type="ARBA" id="ARBA00022741"/>
    </source>
</evidence>
<name>A0A916NKK0_9BACT</name>
<keyword evidence="8 12" id="KW-0067">ATP-binding</keyword>
<evidence type="ECO:0000313" key="14">
    <source>
        <dbReference type="EMBL" id="CAG4995082.1"/>
    </source>
</evidence>
<feature type="binding site" evidence="12">
    <location>
        <position position="247"/>
    </location>
    <ligand>
        <name>K(+)</name>
        <dbReference type="ChEBI" id="CHEBI:29103"/>
    </ligand>
</feature>
<evidence type="ECO:0000256" key="9">
    <source>
        <dbReference type="ARBA" id="ARBA00022842"/>
    </source>
</evidence>
<feature type="binding site" evidence="12">
    <location>
        <position position="245"/>
    </location>
    <ligand>
        <name>K(+)</name>
        <dbReference type="ChEBI" id="CHEBI:29103"/>
    </ligand>
</feature>
<keyword evidence="7 12" id="KW-0418">Kinase</keyword>
<keyword evidence="15" id="KW-1185">Reference proteome</keyword>
<gene>
    <name evidence="12 14" type="primary">rbsK</name>
    <name evidence="14" type="ORF">DYBT9275_01544</name>
</gene>
<evidence type="ECO:0000256" key="2">
    <source>
        <dbReference type="ARBA" id="ARBA00012035"/>
    </source>
</evidence>
<comment type="pathway">
    <text evidence="12">Carbohydrate metabolism; D-ribose degradation; D-ribose 5-phosphate from beta-D-ribopyranose: step 2/2.</text>
</comment>
<evidence type="ECO:0000256" key="8">
    <source>
        <dbReference type="ARBA" id="ARBA00022840"/>
    </source>
</evidence>
<proteinExistence type="inferred from homology"/>
<dbReference type="AlphaFoldDB" id="A0A916NKK0"/>
<dbReference type="GO" id="GO:0019303">
    <property type="term" value="P:D-ribose catabolic process"/>
    <property type="evidence" value="ECO:0007669"/>
    <property type="project" value="UniProtKB-UniRule"/>
</dbReference>
<feature type="binding site" evidence="12">
    <location>
        <begin position="219"/>
        <end position="224"/>
    </location>
    <ligand>
        <name>ATP</name>
        <dbReference type="ChEBI" id="CHEBI:30616"/>
    </ligand>
</feature>
<comment type="caution">
    <text evidence="12">Lacks conserved residue(s) required for the propagation of feature annotation.</text>
</comment>
<feature type="binding site" evidence="12">
    <location>
        <position position="284"/>
    </location>
    <ligand>
        <name>K(+)</name>
        <dbReference type="ChEBI" id="CHEBI:29103"/>
    </ligand>
</feature>
<keyword evidence="6 12" id="KW-0547">Nucleotide-binding</keyword>
<keyword evidence="4 12" id="KW-0808">Transferase</keyword>
<dbReference type="RefSeq" id="WP_215238182.1">
    <property type="nucleotide sequence ID" value="NZ_CAJRAF010000001.1"/>
</dbReference>
<dbReference type="InterPro" id="IPR002139">
    <property type="entry name" value="Ribo/fructo_kinase"/>
</dbReference>
<comment type="activity regulation">
    <text evidence="12">Activated by a monovalent cation that binds near, but not in, the active site. The most likely occupant of the site in vivo is potassium. Ion binding induces a conformational change that may alter substrate affinity.</text>
</comment>
<feature type="binding site" evidence="12">
    <location>
        <position position="139"/>
    </location>
    <ligand>
        <name>substrate</name>
    </ligand>
</feature>